<name>A0ABD0KDT3_9CAEN</name>
<feature type="region of interest" description="Disordered" evidence="1">
    <location>
        <begin position="404"/>
        <end position="476"/>
    </location>
</feature>
<dbReference type="AlphaFoldDB" id="A0ABD0KDT3"/>
<feature type="compositionally biased region" description="Polar residues" evidence="1">
    <location>
        <begin position="525"/>
        <end position="555"/>
    </location>
</feature>
<evidence type="ECO:0000313" key="2">
    <source>
        <dbReference type="EMBL" id="KAK7485077.1"/>
    </source>
</evidence>
<comment type="caution">
    <text evidence="2">The sequence shown here is derived from an EMBL/GenBank/DDBJ whole genome shotgun (WGS) entry which is preliminary data.</text>
</comment>
<feature type="compositionally biased region" description="Low complexity" evidence="1">
    <location>
        <begin position="618"/>
        <end position="627"/>
    </location>
</feature>
<feature type="compositionally biased region" description="Low complexity" evidence="1">
    <location>
        <begin position="404"/>
        <end position="414"/>
    </location>
</feature>
<sequence>MRILCLSGKYTCTDSPAYHARGKSNSGATSDSSTVHVLPMDFKYNPGANSFDSGCQDKYGMPSTNGNDKLQREMVKLGSGYRNGQDGLSGYPGWNDFSPFSGPTPGTLTQGSVSGKTLASVPSSQGMGNVATPSSPQSLPASRHMQQAAMYHQSGAMGSADMAGNMPQHMQQQVPMFGPDAGCDKFTGADKFGLNSSCSSDKFSTLDDMVSKIVDDESNLFSLNSMGDYSAEDNQSQTTSDVFSFDESPGFTTGSMWSTGSEDAPTPASHVHCSGSKSSMSDHHANSPSYSSFEQVVGFPMTHLWDDHYSDSGISPGLHSQTDHVFSPNFSDLDPAHQRDMHNNNVIEGLDDPLLLQKFLTQLQISGGLLGNKLDHNHHTMTGGGDMTNSLPPYLQQQLSQHHLNNNAPTNNNPDFASPKMQEFGTSDYGSGLASSNSSSLSKNSPGVSTQMFGSPASPIVGPKQQQQQYLMSTPHSQAASLSFSTSELVQHMSPIPSHASPAGVHSTSQFQTIDSMLKQEKSFQGRSVVESGSLNSPVSPSMMGTMTQAHQQQLQHREHGKLDATFSATDGNLLQPIHVNTHTSGPGHGQPHTHGPSHSLSGVTSNTHSWSTASTPSSGAGDQGSSSVGGGGASFPTSFDRQVFGGQQHQFNPPVMTSPSGVANFSSPFFSHQLPHPHGPQSPFLHPLPHHALPPGFHPGTALLNPHSALPAEAFDYFPTIDAFGRVTPALLQPEMLYDFSPYQLLGLHPFFTGFRPIRRSGPSNELHTKLEECYEQFKAIEKERKKTEAELARQNPGKKVSSANNIVIPRLPSNPSRVDRLIVDSFREHARIITLVDKMEKLRDITIHANVQSCLDKWLEGIRKVQARRKEEIVNAANRHRAGIPRQQEDKDVLALAASIGELTAHTKRARTATWCALQMADKENPRLTTVPDLDLDDPVKLRPYTKPSVEEATSVAAATAAAASASNGNTTTIASSS</sequence>
<feature type="compositionally biased region" description="Polar residues" evidence="1">
    <location>
        <begin position="464"/>
        <end position="476"/>
    </location>
</feature>
<dbReference type="Proteomes" id="UP001519460">
    <property type="component" value="Unassembled WGS sequence"/>
</dbReference>
<feature type="compositionally biased region" description="Low complexity" evidence="1">
    <location>
        <begin position="427"/>
        <end position="449"/>
    </location>
</feature>
<proteinExistence type="predicted"/>
<feature type="region of interest" description="Disordered" evidence="1">
    <location>
        <begin position="254"/>
        <end position="281"/>
    </location>
</feature>
<protein>
    <submittedName>
        <fullName evidence="2">Uncharacterized protein</fullName>
    </submittedName>
</protein>
<evidence type="ECO:0000256" key="1">
    <source>
        <dbReference type="SAM" id="MobiDB-lite"/>
    </source>
</evidence>
<dbReference type="Pfam" id="PF15189">
    <property type="entry name" value="MEIOC"/>
    <property type="match status" value="1"/>
</dbReference>
<feature type="compositionally biased region" description="Polar residues" evidence="1">
    <location>
        <begin position="601"/>
        <end position="617"/>
    </location>
</feature>
<dbReference type="PANTHER" id="PTHR33861:SF5">
    <property type="entry name" value="GAMMA-TUBULIN COMPLEX COMPONENT"/>
    <property type="match status" value="1"/>
</dbReference>
<feature type="region of interest" description="Disordered" evidence="1">
    <location>
        <begin position="108"/>
        <end position="141"/>
    </location>
</feature>
<feature type="region of interest" description="Disordered" evidence="1">
    <location>
        <begin position="577"/>
        <end position="641"/>
    </location>
</feature>
<accession>A0ABD0KDT3</accession>
<dbReference type="InterPro" id="IPR027963">
    <property type="entry name" value="MEIOC"/>
</dbReference>
<dbReference type="PANTHER" id="PTHR33861">
    <property type="entry name" value="PROTEIN CBG18333"/>
    <property type="match status" value="1"/>
</dbReference>
<organism evidence="2 3">
    <name type="scientific">Batillaria attramentaria</name>
    <dbReference type="NCBI Taxonomy" id="370345"/>
    <lineage>
        <taxon>Eukaryota</taxon>
        <taxon>Metazoa</taxon>
        <taxon>Spiralia</taxon>
        <taxon>Lophotrochozoa</taxon>
        <taxon>Mollusca</taxon>
        <taxon>Gastropoda</taxon>
        <taxon>Caenogastropoda</taxon>
        <taxon>Sorbeoconcha</taxon>
        <taxon>Cerithioidea</taxon>
        <taxon>Batillariidae</taxon>
        <taxon>Batillaria</taxon>
    </lineage>
</organism>
<gene>
    <name evidence="2" type="ORF">BaRGS_00023716</name>
</gene>
<feature type="compositionally biased region" description="Polar residues" evidence="1">
    <location>
        <begin position="108"/>
        <end position="140"/>
    </location>
</feature>
<keyword evidence="3" id="KW-1185">Reference proteome</keyword>
<feature type="region of interest" description="Disordered" evidence="1">
    <location>
        <begin position="522"/>
        <end position="559"/>
    </location>
</feature>
<feature type="compositionally biased region" description="Low complexity" evidence="1">
    <location>
        <begin position="582"/>
        <end position="600"/>
    </location>
</feature>
<evidence type="ECO:0000313" key="3">
    <source>
        <dbReference type="Proteomes" id="UP001519460"/>
    </source>
</evidence>
<reference evidence="2 3" key="1">
    <citation type="journal article" date="2023" name="Sci. Data">
        <title>Genome assembly of the Korean intertidal mud-creeper Batillaria attramentaria.</title>
        <authorList>
            <person name="Patra A.K."/>
            <person name="Ho P.T."/>
            <person name="Jun S."/>
            <person name="Lee S.J."/>
            <person name="Kim Y."/>
            <person name="Won Y.J."/>
        </authorList>
    </citation>
    <scope>NUCLEOTIDE SEQUENCE [LARGE SCALE GENOMIC DNA]</scope>
    <source>
        <strain evidence="2">Wonlab-2016</strain>
    </source>
</reference>
<dbReference type="EMBL" id="JACVVK020000200">
    <property type="protein sequence ID" value="KAK7485077.1"/>
    <property type="molecule type" value="Genomic_DNA"/>
</dbReference>
<feature type="non-terminal residue" evidence="2">
    <location>
        <position position="980"/>
    </location>
</feature>